<dbReference type="Proteomes" id="UP000499080">
    <property type="component" value="Unassembled WGS sequence"/>
</dbReference>
<gene>
    <name evidence="1" type="ORF">AVEN_194072_1</name>
</gene>
<protein>
    <submittedName>
        <fullName evidence="1">Uncharacterized protein</fullName>
    </submittedName>
</protein>
<keyword evidence="2" id="KW-1185">Reference proteome</keyword>
<evidence type="ECO:0000313" key="2">
    <source>
        <dbReference type="Proteomes" id="UP000499080"/>
    </source>
</evidence>
<evidence type="ECO:0000313" key="1">
    <source>
        <dbReference type="EMBL" id="GBM93152.1"/>
    </source>
</evidence>
<dbReference type="EMBL" id="BGPR01191691">
    <property type="protein sequence ID" value="GBM93152.1"/>
    <property type="molecule type" value="Genomic_DNA"/>
</dbReference>
<reference evidence="1 2" key="1">
    <citation type="journal article" date="2019" name="Sci. Rep.">
        <title>Orb-weaving spider Araneus ventricosus genome elucidates the spidroin gene catalogue.</title>
        <authorList>
            <person name="Kono N."/>
            <person name="Nakamura H."/>
            <person name="Ohtoshi R."/>
            <person name="Moran D.A.P."/>
            <person name="Shinohara A."/>
            <person name="Yoshida Y."/>
            <person name="Fujiwara M."/>
            <person name="Mori M."/>
            <person name="Tomita M."/>
            <person name="Arakawa K."/>
        </authorList>
    </citation>
    <scope>NUCLEOTIDE SEQUENCE [LARGE SCALE GENOMIC DNA]</scope>
</reference>
<comment type="caution">
    <text evidence="1">The sequence shown here is derived from an EMBL/GenBank/DDBJ whole genome shotgun (WGS) entry which is preliminary data.</text>
</comment>
<dbReference type="AlphaFoldDB" id="A0A4Y2JUV5"/>
<proteinExistence type="predicted"/>
<name>A0A4Y2JUV5_ARAVE</name>
<organism evidence="1 2">
    <name type="scientific">Araneus ventricosus</name>
    <name type="common">Orbweaver spider</name>
    <name type="synonym">Epeira ventricosa</name>
    <dbReference type="NCBI Taxonomy" id="182803"/>
    <lineage>
        <taxon>Eukaryota</taxon>
        <taxon>Metazoa</taxon>
        <taxon>Ecdysozoa</taxon>
        <taxon>Arthropoda</taxon>
        <taxon>Chelicerata</taxon>
        <taxon>Arachnida</taxon>
        <taxon>Araneae</taxon>
        <taxon>Araneomorphae</taxon>
        <taxon>Entelegynae</taxon>
        <taxon>Araneoidea</taxon>
        <taxon>Araneidae</taxon>
        <taxon>Araneus</taxon>
    </lineage>
</organism>
<accession>A0A4Y2JUV5</accession>
<sequence length="105" mass="12085">MKILIENWVANAKRLRSTGLVTITYLFEETRGLVSHGLVILNRGLMTRTTPELATPLKTSAPYQREDVWSRTCDLTCNRPHTRRIISRNGFHTLNLPVTKQETQH</sequence>